<accession>A0DK91</accession>
<keyword evidence="3" id="KW-0472">Membrane</keyword>
<protein>
    <recommendedName>
        <fullName evidence="6">Transmembrane protein</fullName>
    </recommendedName>
</protein>
<proteinExistence type="predicted"/>
<dbReference type="GeneID" id="5036640"/>
<feature type="compositionally biased region" description="Polar residues" evidence="2">
    <location>
        <begin position="373"/>
        <end position="394"/>
    </location>
</feature>
<feature type="compositionally biased region" description="Low complexity" evidence="2">
    <location>
        <begin position="395"/>
        <end position="404"/>
    </location>
</feature>
<dbReference type="KEGG" id="ptm:GSPATT00017787001"/>
<dbReference type="OMA" id="QKGRMNQ"/>
<keyword evidence="3" id="KW-1133">Transmembrane helix</keyword>
<evidence type="ECO:0008006" key="6">
    <source>
        <dbReference type="Google" id="ProtNLM"/>
    </source>
</evidence>
<evidence type="ECO:0000256" key="3">
    <source>
        <dbReference type="SAM" id="Phobius"/>
    </source>
</evidence>
<feature type="coiled-coil region" evidence="1">
    <location>
        <begin position="111"/>
        <end position="230"/>
    </location>
</feature>
<name>A0DK91_PARTE</name>
<reference evidence="4 5" key="1">
    <citation type="journal article" date="2006" name="Nature">
        <title>Global trends of whole-genome duplications revealed by the ciliate Paramecium tetraurelia.</title>
        <authorList>
            <consortium name="Genoscope"/>
            <person name="Aury J.-M."/>
            <person name="Jaillon O."/>
            <person name="Duret L."/>
            <person name="Noel B."/>
            <person name="Jubin C."/>
            <person name="Porcel B.M."/>
            <person name="Segurens B."/>
            <person name="Daubin V."/>
            <person name="Anthouard V."/>
            <person name="Aiach N."/>
            <person name="Arnaiz O."/>
            <person name="Billaut A."/>
            <person name="Beisson J."/>
            <person name="Blanc I."/>
            <person name="Bouhouche K."/>
            <person name="Camara F."/>
            <person name="Duharcourt S."/>
            <person name="Guigo R."/>
            <person name="Gogendeau D."/>
            <person name="Katinka M."/>
            <person name="Keller A.-M."/>
            <person name="Kissmehl R."/>
            <person name="Klotz C."/>
            <person name="Koll F."/>
            <person name="Le Moue A."/>
            <person name="Lepere C."/>
            <person name="Malinsky S."/>
            <person name="Nowacki M."/>
            <person name="Nowak J.K."/>
            <person name="Plattner H."/>
            <person name="Poulain J."/>
            <person name="Ruiz F."/>
            <person name="Serrano V."/>
            <person name="Zagulski M."/>
            <person name="Dessen P."/>
            <person name="Betermier M."/>
            <person name="Weissenbach J."/>
            <person name="Scarpelli C."/>
            <person name="Schachter V."/>
            <person name="Sperling L."/>
            <person name="Meyer E."/>
            <person name="Cohen J."/>
            <person name="Wincker P."/>
        </authorList>
    </citation>
    <scope>NUCLEOTIDE SEQUENCE [LARGE SCALE GENOMIC DNA]</scope>
    <source>
        <strain evidence="4 5">Stock d4-2</strain>
    </source>
</reference>
<dbReference type="InParanoid" id="A0DK91"/>
<dbReference type="Proteomes" id="UP000000600">
    <property type="component" value="Unassembled WGS sequence"/>
</dbReference>
<sequence>MQNWSFTYVLIFLFSIYFTEFLILSLINYYSQQHMETVSQQMKHLNQKNQELAALENRLIQLKQQLNLQEANNNIVQGKVEKIVNAKKQKFEDQMELSKIMEANNNNDNGLQNLIRRNKQQQQEEAKKLKQDMFDEKCLKTALVKQELQLQMYQNKKKREEELLEKQQQYARISEWEFNMKQDLEQKKAERIERIKQEQNLFKDQIAKRLQEQQALCDQMSTEEQRLLNKLKDSQLHGNNLKNNLMTALNLSIKEYNNIAGLRPQNSKSYSLQKLPKESQNSPYAQLPTMLQLKVNGQLSNYLNSNSSFRESLMKEYQFSLPTLCKPSFNEQKQQVDRLYQSKTIKNSKQDLQYILNFCNNKSKSSQTKQKGRMNQSELLSSDNHSISSKQNRTISQQQSISKQQSKDLEKSTQNQQQSN</sequence>
<evidence type="ECO:0000256" key="1">
    <source>
        <dbReference type="SAM" id="Coils"/>
    </source>
</evidence>
<organism evidence="4 5">
    <name type="scientific">Paramecium tetraurelia</name>
    <dbReference type="NCBI Taxonomy" id="5888"/>
    <lineage>
        <taxon>Eukaryota</taxon>
        <taxon>Sar</taxon>
        <taxon>Alveolata</taxon>
        <taxon>Ciliophora</taxon>
        <taxon>Intramacronucleata</taxon>
        <taxon>Oligohymenophorea</taxon>
        <taxon>Peniculida</taxon>
        <taxon>Parameciidae</taxon>
        <taxon>Paramecium</taxon>
    </lineage>
</organism>
<dbReference type="OrthoDB" id="306270at2759"/>
<evidence type="ECO:0000256" key="2">
    <source>
        <dbReference type="SAM" id="MobiDB-lite"/>
    </source>
</evidence>
<keyword evidence="5" id="KW-1185">Reference proteome</keyword>
<feature type="coiled-coil region" evidence="1">
    <location>
        <begin position="35"/>
        <end position="72"/>
    </location>
</feature>
<dbReference type="AlphaFoldDB" id="A0DK91"/>
<gene>
    <name evidence="4" type="ORF">GSPATT00017787001</name>
</gene>
<keyword evidence="1" id="KW-0175">Coiled coil</keyword>
<dbReference type="RefSeq" id="XP_001450855.1">
    <property type="nucleotide sequence ID" value="XM_001450818.1"/>
</dbReference>
<feature type="transmembrane region" description="Helical" evidence="3">
    <location>
        <begin position="6"/>
        <end position="30"/>
    </location>
</feature>
<feature type="region of interest" description="Disordered" evidence="2">
    <location>
        <begin position="363"/>
        <end position="420"/>
    </location>
</feature>
<keyword evidence="3" id="KW-0812">Transmembrane</keyword>
<evidence type="ECO:0000313" key="4">
    <source>
        <dbReference type="EMBL" id="CAK83458.1"/>
    </source>
</evidence>
<evidence type="ECO:0000313" key="5">
    <source>
        <dbReference type="Proteomes" id="UP000000600"/>
    </source>
</evidence>
<dbReference type="HOGENOM" id="CLU_718576_0_0_1"/>
<dbReference type="EMBL" id="CT868474">
    <property type="protein sequence ID" value="CAK83458.1"/>
    <property type="molecule type" value="Genomic_DNA"/>
</dbReference>